<accession>A0ABQ6E0Y2</accession>
<dbReference type="SUPFAM" id="SSF55811">
    <property type="entry name" value="Nudix"/>
    <property type="match status" value="1"/>
</dbReference>
<dbReference type="RefSeq" id="WP_284203954.1">
    <property type="nucleotide sequence ID" value="NZ_BSPQ01000005.1"/>
</dbReference>
<proteinExistence type="inferred from homology"/>
<evidence type="ECO:0000313" key="15">
    <source>
        <dbReference type="Proteomes" id="UP001157353"/>
    </source>
</evidence>
<comment type="cofactor">
    <cofactor evidence="1">
        <name>Mg(2+)</name>
        <dbReference type="ChEBI" id="CHEBI:18420"/>
    </cofactor>
</comment>
<dbReference type="InterPro" id="IPR004385">
    <property type="entry name" value="NDP_pyrophosphatase"/>
</dbReference>
<keyword evidence="7" id="KW-0460">Magnesium</keyword>
<comment type="function">
    <text evidence="8">Acts on ADP-mannose and ADP-glucose as well as ADP-ribose. Prevents glycogen biosynthesis. The reaction catalyzed by this enzyme is a limiting step of the gluconeogenic process.</text>
</comment>
<dbReference type="NCBIfam" id="NF008003">
    <property type="entry name" value="PRK10729.1"/>
    <property type="match status" value="1"/>
</dbReference>
<comment type="similarity">
    <text evidence="2">Belongs to the Nudix hydrolase family. NudF subfamily.</text>
</comment>
<evidence type="ECO:0000259" key="13">
    <source>
        <dbReference type="PROSITE" id="PS51462"/>
    </source>
</evidence>
<evidence type="ECO:0000256" key="12">
    <source>
        <dbReference type="ARBA" id="ARBA00049546"/>
    </source>
</evidence>
<dbReference type="NCBIfam" id="TIGR00052">
    <property type="entry name" value="nudix-type nucleoside diphosphatase, YffH/AdpP family"/>
    <property type="match status" value="1"/>
</dbReference>
<evidence type="ECO:0000256" key="4">
    <source>
        <dbReference type="ARBA" id="ARBA00013297"/>
    </source>
</evidence>
<organism evidence="14 15">
    <name type="scientific">Psychromonas marina</name>
    <dbReference type="NCBI Taxonomy" id="88364"/>
    <lineage>
        <taxon>Bacteria</taxon>
        <taxon>Pseudomonadati</taxon>
        <taxon>Pseudomonadota</taxon>
        <taxon>Gammaproteobacteria</taxon>
        <taxon>Alteromonadales</taxon>
        <taxon>Psychromonadaceae</taxon>
        <taxon>Psychromonas</taxon>
    </lineage>
</organism>
<evidence type="ECO:0000256" key="3">
    <source>
        <dbReference type="ARBA" id="ARBA00012453"/>
    </source>
</evidence>
<evidence type="ECO:0000256" key="1">
    <source>
        <dbReference type="ARBA" id="ARBA00001946"/>
    </source>
</evidence>
<evidence type="ECO:0000256" key="11">
    <source>
        <dbReference type="ARBA" id="ARBA00033056"/>
    </source>
</evidence>
<dbReference type="PANTHER" id="PTHR11839">
    <property type="entry name" value="UDP/ADP-SUGAR PYROPHOSPHATASE"/>
    <property type="match status" value="1"/>
</dbReference>
<evidence type="ECO:0000313" key="14">
    <source>
        <dbReference type="EMBL" id="GLS90840.1"/>
    </source>
</evidence>
<evidence type="ECO:0000256" key="6">
    <source>
        <dbReference type="ARBA" id="ARBA00022801"/>
    </source>
</evidence>
<evidence type="ECO:0000256" key="2">
    <source>
        <dbReference type="ARBA" id="ARBA00007482"/>
    </source>
</evidence>
<dbReference type="CDD" id="cd24155">
    <property type="entry name" value="NUDIX_ADPRase"/>
    <property type="match status" value="1"/>
</dbReference>
<comment type="caution">
    <text evidence="14">The sequence shown here is derived from an EMBL/GenBank/DDBJ whole genome shotgun (WGS) entry which is preliminary data.</text>
</comment>
<reference evidence="15" key="1">
    <citation type="journal article" date="2019" name="Int. J. Syst. Evol. Microbiol.">
        <title>The Global Catalogue of Microorganisms (GCM) 10K type strain sequencing project: providing services to taxonomists for standard genome sequencing and annotation.</title>
        <authorList>
            <consortium name="The Broad Institute Genomics Platform"/>
            <consortium name="The Broad Institute Genome Sequencing Center for Infectious Disease"/>
            <person name="Wu L."/>
            <person name="Ma J."/>
        </authorList>
    </citation>
    <scope>NUCLEOTIDE SEQUENCE [LARGE SCALE GENOMIC DNA]</scope>
    <source>
        <strain evidence="15">NBRC 103166</strain>
    </source>
</reference>
<evidence type="ECO:0000256" key="10">
    <source>
        <dbReference type="ARBA" id="ARBA00030308"/>
    </source>
</evidence>
<dbReference type="Pfam" id="PF00293">
    <property type="entry name" value="NUDIX"/>
    <property type="match status" value="1"/>
</dbReference>
<gene>
    <name evidence="14" type="ORF">GCM10007916_19070</name>
</gene>
<dbReference type="PROSITE" id="PS00893">
    <property type="entry name" value="NUDIX_BOX"/>
    <property type="match status" value="1"/>
</dbReference>
<evidence type="ECO:0000256" key="9">
    <source>
        <dbReference type="ARBA" id="ARBA00030162"/>
    </source>
</evidence>
<evidence type="ECO:0000256" key="5">
    <source>
        <dbReference type="ARBA" id="ARBA00022723"/>
    </source>
</evidence>
<feature type="domain" description="Nudix hydrolase" evidence="13">
    <location>
        <begin position="59"/>
        <end position="197"/>
    </location>
</feature>
<dbReference type="EC" id="3.6.1.13" evidence="3"/>
<dbReference type="Proteomes" id="UP001157353">
    <property type="component" value="Unassembled WGS sequence"/>
</dbReference>
<dbReference type="InterPro" id="IPR015797">
    <property type="entry name" value="NUDIX_hydrolase-like_dom_sf"/>
</dbReference>
<sequence>MNKHSLLEDDKKVSFTKKDIKVLDKQPLYKGFFKCNKYTFKHKLFAGGWSPEIQREIFERGHAAAVLPYDIKNDTVVLIEQFRFGALETDQSPWLLELVAGIIEEGEQSAEVIQREALEEAGITIQSSQFIINCLLTPGGSTEHVDIYIGSVDSTEAGGLHGLEAEGEDIRVHVVPRETAYQWVLNGKINNSATVIALLWLQLNKDNGLKL</sequence>
<evidence type="ECO:0000256" key="7">
    <source>
        <dbReference type="ARBA" id="ARBA00022842"/>
    </source>
</evidence>
<name>A0ABQ6E0Y2_9GAMM</name>
<keyword evidence="6" id="KW-0378">Hydrolase</keyword>
<comment type="catalytic activity">
    <reaction evidence="12">
        <text>ADP-D-ribose + H2O = D-ribose 5-phosphate + AMP + 2 H(+)</text>
        <dbReference type="Rhea" id="RHEA:10412"/>
        <dbReference type="ChEBI" id="CHEBI:15377"/>
        <dbReference type="ChEBI" id="CHEBI:15378"/>
        <dbReference type="ChEBI" id="CHEBI:57967"/>
        <dbReference type="ChEBI" id="CHEBI:78346"/>
        <dbReference type="ChEBI" id="CHEBI:456215"/>
        <dbReference type="EC" id="3.6.1.13"/>
    </reaction>
</comment>
<evidence type="ECO:0000256" key="8">
    <source>
        <dbReference type="ARBA" id="ARBA00025164"/>
    </source>
</evidence>
<dbReference type="PROSITE" id="PS51462">
    <property type="entry name" value="NUDIX"/>
    <property type="match status" value="1"/>
</dbReference>
<keyword evidence="15" id="KW-1185">Reference proteome</keyword>
<protein>
    <recommendedName>
        <fullName evidence="4">ADP-ribose pyrophosphatase</fullName>
        <ecNumber evidence="3">3.6.1.13</ecNumber>
    </recommendedName>
    <alternativeName>
        <fullName evidence="9">ADP-ribose diphosphatase</fullName>
    </alternativeName>
    <alternativeName>
        <fullName evidence="11">ADP-ribose phosphohydrolase</fullName>
    </alternativeName>
    <alternativeName>
        <fullName evidence="10">Adenosine diphosphoribose pyrophosphatase</fullName>
    </alternativeName>
</protein>
<dbReference type="Gene3D" id="3.90.79.10">
    <property type="entry name" value="Nucleoside Triphosphate Pyrophosphohydrolase"/>
    <property type="match status" value="1"/>
</dbReference>
<dbReference type="PANTHER" id="PTHR11839:SF5">
    <property type="entry name" value="ADP-RIBOSE PYROPHOSPHATASE"/>
    <property type="match status" value="1"/>
</dbReference>
<dbReference type="InterPro" id="IPR000086">
    <property type="entry name" value="NUDIX_hydrolase_dom"/>
</dbReference>
<dbReference type="InterPro" id="IPR020084">
    <property type="entry name" value="NUDIX_hydrolase_CS"/>
</dbReference>
<dbReference type="EMBL" id="BSPQ01000005">
    <property type="protein sequence ID" value="GLS90840.1"/>
    <property type="molecule type" value="Genomic_DNA"/>
</dbReference>
<keyword evidence="5" id="KW-0479">Metal-binding</keyword>